<feature type="transmembrane region" description="Helical" evidence="5">
    <location>
        <begin position="95"/>
        <end position="116"/>
    </location>
</feature>
<feature type="transmembrane region" description="Helical" evidence="5">
    <location>
        <begin position="68"/>
        <end position="89"/>
    </location>
</feature>
<keyword evidence="3 5" id="KW-1133">Transmembrane helix</keyword>
<feature type="transmembrane region" description="Helical" evidence="5">
    <location>
        <begin position="342"/>
        <end position="365"/>
    </location>
</feature>
<evidence type="ECO:0000256" key="3">
    <source>
        <dbReference type="ARBA" id="ARBA00022989"/>
    </source>
</evidence>
<feature type="transmembrane region" description="Helical" evidence="5">
    <location>
        <begin position="377"/>
        <end position="406"/>
    </location>
</feature>
<reference evidence="7" key="1">
    <citation type="submission" date="2024-07" db="EMBL/GenBank/DDBJ databases">
        <authorList>
            <person name="Kim Y.J."/>
            <person name="Jeong J.Y."/>
        </authorList>
    </citation>
    <scope>NUCLEOTIDE SEQUENCE</scope>
    <source>
        <strain evidence="7">GIHE-MW2</strain>
    </source>
</reference>
<evidence type="ECO:0000256" key="4">
    <source>
        <dbReference type="ARBA" id="ARBA00023136"/>
    </source>
</evidence>
<feature type="transmembrane region" description="Helical" evidence="5">
    <location>
        <begin position="38"/>
        <end position="56"/>
    </location>
</feature>
<feature type="transmembrane region" description="Helical" evidence="5">
    <location>
        <begin position="128"/>
        <end position="146"/>
    </location>
</feature>
<sequence length="421" mass="47608">MNFAPAFPKEKINQILCIVLLFSSTLFPLRILPGNTRIDSLLIPIAACLLIFQNLTHWQTVWKTNRKILLTLTLFYGWIWVCAAFSLYVKTAIKYNIMYSIDILIFLAFLLMTVAHNLTNIYHKYHRIIFNFLALLGFIGLVEYFFPENWFFEVFGAYNYLGHYPQVSSLMQNPNQFGTVMAIGLGLGMILKKARVIQDYEFYPGMFCLFMSLALAASRNAWIVFVLLMVLGLIYRLLTLKEAIIYSAIFIFTLLFFPIPTYRLGLKGSEIFPLIDWLTQTQAEPRGSIPDPQSTAMSRFLLWKTAIAQIIQHPITGIGIGVFAEHISPQVMGRVGLHAHNIFLNIGAETGIPGLLIFLGLLGQIMLQATLKNGPVIIFVILLLVSQLPDFFIADFTFMIVALYFLAIACQQGSEGVGCRV</sequence>
<accession>A0AAU8JGF6</accession>
<dbReference type="Pfam" id="PF04932">
    <property type="entry name" value="Wzy_C"/>
    <property type="match status" value="1"/>
</dbReference>
<dbReference type="InterPro" id="IPR051533">
    <property type="entry name" value="WaaL-like"/>
</dbReference>
<comment type="subcellular location">
    <subcellularLocation>
        <location evidence="1">Membrane</location>
        <topology evidence="1">Multi-pass membrane protein</topology>
    </subcellularLocation>
</comment>
<evidence type="ECO:0000313" key="7">
    <source>
        <dbReference type="EMBL" id="XCM37896.1"/>
    </source>
</evidence>
<gene>
    <name evidence="7" type="ORF">ABWT76_000703</name>
</gene>
<dbReference type="PANTHER" id="PTHR37422:SF13">
    <property type="entry name" value="LIPOPOLYSACCHARIDE BIOSYNTHESIS PROTEIN PA4999-RELATED"/>
    <property type="match status" value="1"/>
</dbReference>
<name>A0AAU8JGF6_9CYAN</name>
<feature type="transmembrane region" description="Helical" evidence="5">
    <location>
        <begin position="206"/>
        <end position="237"/>
    </location>
</feature>
<protein>
    <submittedName>
        <fullName evidence="7">O-antigen ligase family protein</fullName>
    </submittedName>
</protein>
<evidence type="ECO:0000256" key="2">
    <source>
        <dbReference type="ARBA" id="ARBA00022692"/>
    </source>
</evidence>
<dbReference type="PANTHER" id="PTHR37422">
    <property type="entry name" value="TEICHURONIC ACID BIOSYNTHESIS PROTEIN TUAE"/>
    <property type="match status" value="1"/>
</dbReference>
<dbReference type="InterPro" id="IPR007016">
    <property type="entry name" value="O-antigen_ligase-rel_domated"/>
</dbReference>
<dbReference type="GO" id="GO:0016874">
    <property type="term" value="F:ligase activity"/>
    <property type="evidence" value="ECO:0007669"/>
    <property type="project" value="UniProtKB-KW"/>
</dbReference>
<evidence type="ECO:0000256" key="1">
    <source>
        <dbReference type="ARBA" id="ARBA00004141"/>
    </source>
</evidence>
<dbReference type="AlphaFoldDB" id="A0AAU8JGF6"/>
<keyword evidence="4 5" id="KW-0472">Membrane</keyword>
<dbReference type="RefSeq" id="WP_354635646.1">
    <property type="nucleotide sequence ID" value="NZ_CP159837.1"/>
</dbReference>
<keyword evidence="2 5" id="KW-0812">Transmembrane</keyword>
<feature type="transmembrane region" description="Helical" evidence="5">
    <location>
        <begin position="243"/>
        <end position="262"/>
    </location>
</feature>
<evidence type="ECO:0000259" key="6">
    <source>
        <dbReference type="Pfam" id="PF04932"/>
    </source>
</evidence>
<keyword evidence="7" id="KW-0436">Ligase</keyword>
<dbReference type="GO" id="GO:0016020">
    <property type="term" value="C:membrane"/>
    <property type="evidence" value="ECO:0007669"/>
    <property type="project" value="UniProtKB-SubCell"/>
</dbReference>
<dbReference type="EMBL" id="CP159837">
    <property type="protein sequence ID" value="XCM37896.1"/>
    <property type="molecule type" value="Genomic_DNA"/>
</dbReference>
<organism evidence="7">
    <name type="scientific">Planktothricoides raciborskii GIHE-MW2</name>
    <dbReference type="NCBI Taxonomy" id="2792601"/>
    <lineage>
        <taxon>Bacteria</taxon>
        <taxon>Bacillati</taxon>
        <taxon>Cyanobacteriota</taxon>
        <taxon>Cyanophyceae</taxon>
        <taxon>Oscillatoriophycideae</taxon>
        <taxon>Oscillatoriales</taxon>
        <taxon>Oscillatoriaceae</taxon>
        <taxon>Planktothricoides</taxon>
    </lineage>
</organism>
<feature type="transmembrane region" description="Helical" evidence="5">
    <location>
        <begin position="12"/>
        <end position="32"/>
    </location>
</feature>
<feature type="domain" description="O-antigen ligase-related" evidence="6">
    <location>
        <begin position="206"/>
        <end position="359"/>
    </location>
</feature>
<evidence type="ECO:0000256" key="5">
    <source>
        <dbReference type="SAM" id="Phobius"/>
    </source>
</evidence>
<proteinExistence type="predicted"/>